<dbReference type="InterPro" id="IPR029063">
    <property type="entry name" value="SAM-dependent_MTases_sf"/>
</dbReference>
<gene>
    <name evidence="9" type="ORF">pdam_00005719</name>
</gene>
<dbReference type="GO" id="GO:0032259">
    <property type="term" value="P:methylation"/>
    <property type="evidence" value="ECO:0007669"/>
    <property type="project" value="UniProtKB-KW"/>
</dbReference>
<evidence type="ECO:0000313" key="9">
    <source>
        <dbReference type="EMBL" id="RMX59279.1"/>
    </source>
</evidence>
<comment type="similarity">
    <text evidence="3 7">Belongs to the methyltransferase superfamily. LCMT family.</text>
</comment>
<dbReference type="PANTHER" id="PTHR13600:SF33">
    <property type="entry name" value="LEUCINE CARBOXYL METHYLTRANSFERASE 1"/>
    <property type="match status" value="1"/>
</dbReference>
<sequence>MSQDEAVISTNDDATACKRFAVQLGYWSDGYIQHFAKLGERKTPEINRGYYARVKGMHTLLDQFLAKTECNCQVVNLGAGFDSLFWLLKEESLAPKLFVEVDFASVTGRKCYNIRQCSCLLLRNRRKLQEAFSPDDGLKIEGSEAHSKHYHLLAVDLREVDTLERKLKEIGIDKSLPTVFITECVLIYMEPEHSAAIINWAGTNFKNAVFINYEQVNMQDRFGQIMIQNLRGRNCELLGANACPDLESHKQRFLSNNWDEAEVLDMMSIYNSLPIDDRARIERIEFLDEVDLLHQLLSHYCISWAVNDASQLGKFVKHFFCDLGCNSCGMHLFFSEMDLKNF</sequence>
<dbReference type="EMBL" id="RCHS01000385">
    <property type="protein sequence ID" value="RMX59279.1"/>
    <property type="molecule type" value="Genomic_DNA"/>
</dbReference>
<comment type="function">
    <text evidence="2 7">Methylates the carboxyl group of the C-terminal leucine residue of protein phosphatase 2A catalytic subunits to form alpha-leucine ester residues.</text>
</comment>
<dbReference type="EC" id="2.1.1.233" evidence="7"/>
<evidence type="ECO:0000256" key="1">
    <source>
        <dbReference type="ARBA" id="ARBA00000724"/>
    </source>
</evidence>
<feature type="binding site" evidence="8">
    <location>
        <position position="53"/>
    </location>
    <ligand>
        <name>S-adenosyl-L-methionine</name>
        <dbReference type="ChEBI" id="CHEBI:59789"/>
    </ligand>
</feature>
<dbReference type="FunFam" id="3.40.50.150:FF:000092">
    <property type="entry name" value="Leucine carboxyl methyltransferase 1"/>
    <property type="match status" value="1"/>
</dbReference>
<name>A0A3M6V0B4_POCDA</name>
<dbReference type="Pfam" id="PF04072">
    <property type="entry name" value="LCM"/>
    <property type="match status" value="1"/>
</dbReference>
<feature type="binding site" evidence="8">
    <location>
        <begin position="156"/>
        <end position="157"/>
    </location>
    <ligand>
        <name>S-adenosyl-L-methionine</name>
        <dbReference type="ChEBI" id="CHEBI:59789"/>
    </ligand>
</feature>
<dbReference type="GO" id="GO:0005829">
    <property type="term" value="C:cytosol"/>
    <property type="evidence" value="ECO:0007669"/>
    <property type="project" value="TreeGrafter"/>
</dbReference>
<evidence type="ECO:0000256" key="6">
    <source>
        <dbReference type="ARBA" id="ARBA00022691"/>
    </source>
</evidence>
<dbReference type="AlphaFoldDB" id="A0A3M6V0B4"/>
<evidence type="ECO:0000256" key="5">
    <source>
        <dbReference type="ARBA" id="ARBA00022679"/>
    </source>
</evidence>
<comment type="caution">
    <text evidence="9">The sequence shown here is derived from an EMBL/GenBank/DDBJ whole genome shotgun (WGS) entry which is preliminary data.</text>
</comment>
<feature type="binding site" evidence="8">
    <location>
        <position position="183"/>
    </location>
    <ligand>
        <name>S-adenosyl-L-methionine</name>
        <dbReference type="ChEBI" id="CHEBI:59789"/>
    </ligand>
</feature>
<reference evidence="9 10" key="1">
    <citation type="journal article" date="2018" name="Sci. Rep.">
        <title>Comparative analysis of the Pocillopora damicornis genome highlights role of immune system in coral evolution.</title>
        <authorList>
            <person name="Cunning R."/>
            <person name="Bay R.A."/>
            <person name="Gillette P."/>
            <person name="Baker A.C."/>
            <person name="Traylor-Knowles N."/>
        </authorList>
    </citation>
    <scope>NUCLEOTIDE SEQUENCE [LARGE SCALE GENOMIC DNA]</scope>
    <source>
        <strain evidence="9">RSMAS</strain>
        <tissue evidence="9">Whole animal</tissue>
    </source>
</reference>
<dbReference type="STRING" id="46731.A0A3M6V0B4"/>
<keyword evidence="5 7" id="KW-0808">Transferase</keyword>
<accession>A0A3M6V0B4</accession>
<dbReference type="GO" id="GO:0009966">
    <property type="term" value="P:regulation of signal transduction"/>
    <property type="evidence" value="ECO:0007669"/>
    <property type="project" value="UniProtKB-ARBA"/>
</dbReference>
<proteinExistence type="inferred from homology"/>
<protein>
    <recommendedName>
        <fullName evidence="7">Leucine carboxyl methyltransferase 1</fullName>
        <ecNumber evidence="7">2.1.1.233</ecNumber>
    </recommendedName>
</protein>
<dbReference type="OrthoDB" id="203237at2759"/>
<evidence type="ECO:0000313" key="10">
    <source>
        <dbReference type="Proteomes" id="UP000275408"/>
    </source>
</evidence>
<dbReference type="SUPFAM" id="SSF53335">
    <property type="entry name" value="S-adenosyl-L-methionine-dependent methyltransferases"/>
    <property type="match status" value="1"/>
</dbReference>
<keyword evidence="4 7" id="KW-0489">Methyltransferase</keyword>
<feature type="binding site" evidence="8">
    <location>
        <position position="78"/>
    </location>
    <ligand>
        <name>S-adenosyl-L-methionine</name>
        <dbReference type="ChEBI" id="CHEBI:59789"/>
    </ligand>
</feature>
<dbReference type="InterPro" id="IPR007213">
    <property type="entry name" value="Ppm1/Ppm2/Tcmp"/>
</dbReference>
<organism evidence="9 10">
    <name type="scientific">Pocillopora damicornis</name>
    <name type="common">Cauliflower coral</name>
    <name type="synonym">Millepora damicornis</name>
    <dbReference type="NCBI Taxonomy" id="46731"/>
    <lineage>
        <taxon>Eukaryota</taxon>
        <taxon>Metazoa</taxon>
        <taxon>Cnidaria</taxon>
        <taxon>Anthozoa</taxon>
        <taxon>Hexacorallia</taxon>
        <taxon>Scleractinia</taxon>
        <taxon>Astrocoeniina</taxon>
        <taxon>Pocilloporidae</taxon>
        <taxon>Pocillopora</taxon>
    </lineage>
</organism>
<keyword evidence="6 7" id="KW-0949">S-adenosyl-L-methionine</keyword>
<keyword evidence="10" id="KW-1185">Reference proteome</keyword>
<dbReference type="PANTHER" id="PTHR13600">
    <property type="entry name" value="LEUCINE CARBOXYL METHYLTRANSFERASE"/>
    <property type="match status" value="1"/>
</dbReference>
<dbReference type="GO" id="GO:0018423">
    <property type="term" value="F:protein C-terminal leucine carboxyl O-methyltransferase activity"/>
    <property type="evidence" value="ECO:0007669"/>
    <property type="project" value="UniProtKB-EC"/>
</dbReference>
<evidence type="ECO:0000256" key="3">
    <source>
        <dbReference type="ARBA" id="ARBA00010703"/>
    </source>
</evidence>
<evidence type="ECO:0000256" key="4">
    <source>
        <dbReference type="ARBA" id="ARBA00022603"/>
    </source>
</evidence>
<evidence type="ECO:0000256" key="2">
    <source>
        <dbReference type="ARBA" id="ARBA00003455"/>
    </source>
</evidence>
<dbReference type="Gene3D" id="3.40.50.150">
    <property type="entry name" value="Vaccinia Virus protein VP39"/>
    <property type="match status" value="1"/>
</dbReference>
<evidence type="ECO:0000256" key="7">
    <source>
        <dbReference type="PIRNR" id="PIRNR016305"/>
    </source>
</evidence>
<dbReference type="PIRSF" id="PIRSF016305">
    <property type="entry name" value="LCM_mtfrase"/>
    <property type="match status" value="1"/>
</dbReference>
<evidence type="ECO:0000256" key="8">
    <source>
        <dbReference type="PIRSR" id="PIRSR016305-1"/>
    </source>
</evidence>
<comment type="catalytic activity">
    <reaction evidence="1 7">
        <text>[phosphatase 2A protein]-C-terminal L-leucine + S-adenosyl-L-methionine = [phosphatase 2A protein]-C-terminal L-leucine methyl ester + S-adenosyl-L-homocysteine</text>
        <dbReference type="Rhea" id="RHEA:48544"/>
        <dbReference type="Rhea" id="RHEA-COMP:12134"/>
        <dbReference type="Rhea" id="RHEA-COMP:12135"/>
        <dbReference type="ChEBI" id="CHEBI:57856"/>
        <dbReference type="ChEBI" id="CHEBI:59789"/>
        <dbReference type="ChEBI" id="CHEBI:90516"/>
        <dbReference type="ChEBI" id="CHEBI:90517"/>
        <dbReference type="EC" id="2.1.1.233"/>
    </reaction>
</comment>
<dbReference type="Proteomes" id="UP000275408">
    <property type="component" value="Unassembled WGS sequence"/>
</dbReference>
<dbReference type="InterPro" id="IPR016651">
    <property type="entry name" value="LCMT1"/>
</dbReference>